<dbReference type="PANTHER" id="PTHR43065:SF42">
    <property type="entry name" value="TWO-COMPONENT SENSOR PPRA"/>
    <property type="match status" value="1"/>
</dbReference>
<dbReference type="InterPro" id="IPR004358">
    <property type="entry name" value="Sig_transdc_His_kin-like_C"/>
</dbReference>
<dbReference type="Pfam" id="PF02518">
    <property type="entry name" value="HATPase_c"/>
    <property type="match status" value="1"/>
</dbReference>
<evidence type="ECO:0000313" key="6">
    <source>
        <dbReference type="Proteomes" id="UP000427906"/>
    </source>
</evidence>
<organism evidence="5 6">
    <name type="scientific">Desulfosarcina alkanivorans</name>
    <dbReference type="NCBI Taxonomy" id="571177"/>
    <lineage>
        <taxon>Bacteria</taxon>
        <taxon>Pseudomonadati</taxon>
        <taxon>Thermodesulfobacteriota</taxon>
        <taxon>Desulfobacteria</taxon>
        <taxon>Desulfobacterales</taxon>
        <taxon>Desulfosarcinaceae</taxon>
        <taxon>Desulfosarcina</taxon>
    </lineage>
</organism>
<dbReference type="EMBL" id="AP021874">
    <property type="protein sequence ID" value="BBO72333.1"/>
    <property type="molecule type" value="Genomic_DNA"/>
</dbReference>
<proteinExistence type="predicted"/>
<comment type="catalytic activity">
    <reaction evidence="1">
        <text>ATP + protein L-histidine = ADP + protein N-phospho-L-histidine.</text>
        <dbReference type="EC" id="2.7.13.3"/>
    </reaction>
</comment>
<dbReference type="Gene3D" id="3.30.565.10">
    <property type="entry name" value="Histidine kinase-like ATPase, C-terminal domain"/>
    <property type="match status" value="1"/>
</dbReference>
<dbReference type="RefSeq" id="WP_155320046.1">
    <property type="nucleotide sequence ID" value="NZ_AP021874.1"/>
</dbReference>
<dbReference type="EC" id="2.7.13.3" evidence="2"/>
<evidence type="ECO:0000313" key="5">
    <source>
        <dbReference type="EMBL" id="BBO72333.1"/>
    </source>
</evidence>
<evidence type="ECO:0000256" key="1">
    <source>
        <dbReference type="ARBA" id="ARBA00000085"/>
    </source>
</evidence>
<feature type="domain" description="Histidine kinase" evidence="4">
    <location>
        <begin position="288"/>
        <end position="506"/>
    </location>
</feature>
<evidence type="ECO:0000256" key="3">
    <source>
        <dbReference type="ARBA" id="ARBA00022553"/>
    </source>
</evidence>
<dbReference type="GO" id="GO:0000155">
    <property type="term" value="F:phosphorelay sensor kinase activity"/>
    <property type="evidence" value="ECO:0007669"/>
    <property type="project" value="InterPro"/>
</dbReference>
<protein>
    <recommendedName>
        <fullName evidence="2">histidine kinase</fullName>
        <ecNumber evidence="2">2.7.13.3</ecNumber>
    </recommendedName>
</protein>
<dbReference type="PANTHER" id="PTHR43065">
    <property type="entry name" value="SENSOR HISTIDINE KINASE"/>
    <property type="match status" value="1"/>
</dbReference>
<dbReference type="SUPFAM" id="SSF55785">
    <property type="entry name" value="PYP-like sensor domain (PAS domain)"/>
    <property type="match status" value="1"/>
</dbReference>
<evidence type="ECO:0000256" key="2">
    <source>
        <dbReference type="ARBA" id="ARBA00012438"/>
    </source>
</evidence>
<dbReference type="SUPFAM" id="SSF55874">
    <property type="entry name" value="ATPase domain of HSP90 chaperone/DNA topoisomerase II/histidine kinase"/>
    <property type="match status" value="1"/>
</dbReference>
<gene>
    <name evidence="5" type="ORF">DSCA_62630</name>
</gene>
<dbReference type="InterPro" id="IPR013656">
    <property type="entry name" value="PAS_4"/>
</dbReference>
<dbReference type="AlphaFoldDB" id="A0A5K7YWH7"/>
<dbReference type="InterPro" id="IPR003661">
    <property type="entry name" value="HisK_dim/P_dom"/>
</dbReference>
<keyword evidence="6" id="KW-1185">Reference proteome</keyword>
<dbReference type="InterPro" id="IPR036097">
    <property type="entry name" value="HisK_dim/P_sf"/>
</dbReference>
<dbReference type="PROSITE" id="PS50109">
    <property type="entry name" value="HIS_KIN"/>
    <property type="match status" value="1"/>
</dbReference>
<dbReference type="PRINTS" id="PR00344">
    <property type="entry name" value="BCTRLSENSOR"/>
</dbReference>
<dbReference type="InterPro" id="IPR036890">
    <property type="entry name" value="HATPase_C_sf"/>
</dbReference>
<keyword evidence="3" id="KW-0597">Phosphoprotein</keyword>
<reference evidence="5 6" key="1">
    <citation type="submission" date="2019-11" db="EMBL/GenBank/DDBJ databases">
        <title>Comparative genomics of hydrocarbon-degrading Desulfosarcina strains.</title>
        <authorList>
            <person name="Watanabe M."/>
            <person name="Kojima H."/>
            <person name="Fukui M."/>
        </authorList>
    </citation>
    <scope>NUCLEOTIDE SEQUENCE [LARGE SCALE GENOMIC DNA]</scope>
    <source>
        <strain evidence="5 6">PL12</strain>
    </source>
</reference>
<dbReference type="CDD" id="cd00130">
    <property type="entry name" value="PAS"/>
    <property type="match status" value="1"/>
</dbReference>
<dbReference type="InterPro" id="IPR005467">
    <property type="entry name" value="His_kinase_dom"/>
</dbReference>
<dbReference type="KEGG" id="dalk:DSCA_62630"/>
<dbReference type="Gene3D" id="1.10.287.130">
    <property type="match status" value="1"/>
</dbReference>
<sequence>MGVLKQPEHCLLLNIGVVARGSRCLSIMRDLRAVRPSHLRLKLVAMATISPSAACNKYAGETQIELFEKPADLFSIEYLNLILELTGDPAILAELIARKPPSIGVLDRQTAMLFFDIATLYGRMAERETEVNLATSFASALLEASPDGVLVIDRDHRILNCNNSPLVGGGAGRESILGRFCYEIMHHGKGPCRGPERICPARETLKTGRPSRAVHEVTVAGEGTLICQVTTYPIFNHLGNITQFVVTVRDMTKDLSERIEKRAQAIKDNLTRFVQDDRLASLGRLVASVCHEINNPITSIVTFNKLILSYARDNDFGHDRMGDVERYLSLSVREAMRCGDIVKNLLTFARQKNVQADRIDMVKMINTIMLLIDHQLEISGIVCERDLPAADYTAWGDSAQIQQCLMNLLFNAIDAMPRGGRLTVTGGIDEKEEMIWLTIADTGHGIDTDELPRIFEPFYSTKTEGKGVGLGLSMVYGIIREHNGTVEVDSEPGRGSIFRIKLPRVLPDEKPEENAGPAGPAGPA</sequence>
<dbReference type="SUPFAM" id="SSF47384">
    <property type="entry name" value="Homodimeric domain of signal transducing histidine kinase"/>
    <property type="match status" value="1"/>
</dbReference>
<dbReference type="OrthoDB" id="9805967at2"/>
<dbReference type="Pfam" id="PF08448">
    <property type="entry name" value="PAS_4"/>
    <property type="match status" value="1"/>
</dbReference>
<dbReference type="InterPro" id="IPR000014">
    <property type="entry name" value="PAS"/>
</dbReference>
<dbReference type="Pfam" id="PF00512">
    <property type="entry name" value="HisKA"/>
    <property type="match status" value="1"/>
</dbReference>
<dbReference type="SMART" id="SM00387">
    <property type="entry name" value="HATPase_c"/>
    <property type="match status" value="1"/>
</dbReference>
<dbReference type="InterPro" id="IPR035965">
    <property type="entry name" value="PAS-like_dom_sf"/>
</dbReference>
<accession>A0A5K7YWH7</accession>
<name>A0A5K7YWH7_9BACT</name>
<dbReference type="Proteomes" id="UP000427906">
    <property type="component" value="Chromosome"/>
</dbReference>
<dbReference type="Gene3D" id="3.30.450.20">
    <property type="entry name" value="PAS domain"/>
    <property type="match status" value="1"/>
</dbReference>
<evidence type="ECO:0000259" key="4">
    <source>
        <dbReference type="PROSITE" id="PS50109"/>
    </source>
</evidence>
<dbReference type="InterPro" id="IPR003594">
    <property type="entry name" value="HATPase_dom"/>
</dbReference>
<dbReference type="SMART" id="SM00388">
    <property type="entry name" value="HisKA"/>
    <property type="match status" value="1"/>
</dbReference>
<dbReference type="CDD" id="cd00082">
    <property type="entry name" value="HisKA"/>
    <property type="match status" value="1"/>
</dbReference>